<dbReference type="PANTHER" id="PTHR11537:SF254">
    <property type="entry name" value="POTASSIUM VOLTAGE-GATED CHANNEL PROTEIN SHAB"/>
    <property type="match status" value="1"/>
</dbReference>
<evidence type="ECO:0000256" key="3">
    <source>
        <dbReference type="ARBA" id="ARBA00022692"/>
    </source>
</evidence>
<dbReference type="Proteomes" id="UP001178507">
    <property type="component" value="Unassembled WGS sequence"/>
</dbReference>
<dbReference type="PANTHER" id="PTHR11537">
    <property type="entry name" value="VOLTAGE-GATED POTASSIUM CHANNEL"/>
    <property type="match status" value="1"/>
</dbReference>
<feature type="transmembrane region" description="Helical" evidence="8">
    <location>
        <begin position="232"/>
        <end position="251"/>
    </location>
</feature>
<feature type="transmembrane region" description="Helical" evidence="8">
    <location>
        <begin position="359"/>
        <end position="379"/>
    </location>
</feature>
<reference evidence="9" key="1">
    <citation type="submission" date="2023-08" db="EMBL/GenBank/DDBJ databases">
        <authorList>
            <person name="Chen Y."/>
            <person name="Shah S."/>
            <person name="Dougan E. K."/>
            <person name="Thang M."/>
            <person name="Chan C."/>
        </authorList>
    </citation>
    <scope>NUCLEOTIDE SEQUENCE</scope>
</reference>
<dbReference type="InterPro" id="IPR027359">
    <property type="entry name" value="Volt_channel_dom_sf"/>
</dbReference>
<keyword evidence="7" id="KW-0407">Ion channel</keyword>
<dbReference type="EMBL" id="CAUJNA010001437">
    <property type="protein sequence ID" value="CAJ1386928.1"/>
    <property type="molecule type" value="Genomic_DNA"/>
</dbReference>
<keyword evidence="2" id="KW-0813">Transport</keyword>
<keyword evidence="4 8" id="KW-1133">Transmembrane helix</keyword>
<name>A0AA36MX75_9DINO</name>
<dbReference type="Gene3D" id="1.10.287.70">
    <property type="match status" value="1"/>
</dbReference>
<evidence type="ECO:0000256" key="1">
    <source>
        <dbReference type="ARBA" id="ARBA00004141"/>
    </source>
</evidence>
<dbReference type="GO" id="GO:0001508">
    <property type="term" value="P:action potential"/>
    <property type="evidence" value="ECO:0007669"/>
    <property type="project" value="TreeGrafter"/>
</dbReference>
<feature type="transmembrane region" description="Helical" evidence="8">
    <location>
        <begin position="136"/>
        <end position="159"/>
    </location>
</feature>
<feature type="non-terminal residue" evidence="9">
    <location>
        <position position="866"/>
    </location>
</feature>
<keyword evidence="5" id="KW-0406">Ion transport</keyword>
<evidence type="ECO:0000256" key="5">
    <source>
        <dbReference type="ARBA" id="ARBA00023065"/>
    </source>
</evidence>
<evidence type="ECO:0000256" key="6">
    <source>
        <dbReference type="ARBA" id="ARBA00023136"/>
    </source>
</evidence>
<evidence type="ECO:0000313" key="10">
    <source>
        <dbReference type="Proteomes" id="UP001178507"/>
    </source>
</evidence>
<dbReference type="GO" id="GO:0008076">
    <property type="term" value="C:voltage-gated potassium channel complex"/>
    <property type="evidence" value="ECO:0007669"/>
    <property type="project" value="InterPro"/>
</dbReference>
<feature type="transmembrane region" description="Helical" evidence="8">
    <location>
        <begin position="545"/>
        <end position="570"/>
    </location>
</feature>
<organism evidence="9 10">
    <name type="scientific">Effrenium voratum</name>
    <dbReference type="NCBI Taxonomy" id="2562239"/>
    <lineage>
        <taxon>Eukaryota</taxon>
        <taxon>Sar</taxon>
        <taxon>Alveolata</taxon>
        <taxon>Dinophyceae</taxon>
        <taxon>Suessiales</taxon>
        <taxon>Symbiodiniaceae</taxon>
        <taxon>Effrenium</taxon>
    </lineage>
</organism>
<feature type="transmembrane region" description="Helical" evidence="8">
    <location>
        <begin position="802"/>
        <end position="824"/>
    </location>
</feature>
<evidence type="ECO:0000256" key="2">
    <source>
        <dbReference type="ARBA" id="ARBA00022448"/>
    </source>
</evidence>
<feature type="transmembrane region" description="Helical" evidence="8">
    <location>
        <begin position="685"/>
        <end position="704"/>
    </location>
</feature>
<dbReference type="InterPro" id="IPR028325">
    <property type="entry name" value="VG_K_chnl"/>
</dbReference>
<evidence type="ECO:0000256" key="8">
    <source>
        <dbReference type="SAM" id="Phobius"/>
    </source>
</evidence>
<feature type="transmembrane region" description="Helical" evidence="8">
    <location>
        <begin position="646"/>
        <end position="665"/>
    </location>
</feature>
<keyword evidence="6 8" id="KW-0472">Membrane</keyword>
<feature type="transmembrane region" description="Helical" evidence="8">
    <location>
        <begin position="70"/>
        <end position="91"/>
    </location>
</feature>
<dbReference type="SUPFAM" id="SSF81324">
    <property type="entry name" value="Voltage-gated potassium channels"/>
    <property type="match status" value="2"/>
</dbReference>
<evidence type="ECO:0000256" key="4">
    <source>
        <dbReference type="ARBA" id="ARBA00022989"/>
    </source>
</evidence>
<sequence>MAYFLASVPGIVHLVLFMANGDKNGSGISGVGNGFYRRLCCLWRIYLLERWLEHPFWSAMEALYAGRKQLVTTGAVSIFFWYLGAHLLYFTEFDNPDAKIREFYGSVARAIWACSIYLNGEWVFCDFSWAGKAVGGFIVLFGVSIVVVPMSVFTFNFLTNIQGDFYETKVWHLKAEPADLWQLKLMPKDDAPVWRKQLFRLLYEHLQKLEKCLKAKDKGQDSPKWELSQGFLLFKWVSITASVVFVLITIMENSEYMNTDNCVESSARNPLFHGPDEIQRCKDFFSRLDHVEYSVDLVFLHFFILEFIMRCVCLRWRHLISELGLAEMLSITGLVASLTDYREVALHHPEQHKEWTYKLAIGSVVSLRLCRLVCVGSYFGLLRALRKVVAVSQWSLLKSFYFLVAVWFTHAMLLHFTEFQNHTQALAGAQVLPSIEAQFVRHQQGYATLVEELQKHSFLQISGFASNASASNLSLVNVTNVANVTNVTNVTNSTSSEVPRHPYQVIPTPMNQSTRFGDYLGAMQYSLQHLAGDYPMVEYTGAGKLVLMLGLVIGTCAITAWTAVFSSAMVNYLANEAEEDDYLAKAASHRMLVAIEVVMRLQQQWRRRKRRREAAIARGEPPVNDLERQALGFRTKVRRLLFRQGALGKALIFVFQVTLVVNIVANLLHSLPEFRENKQVEPVRWRVEAVCDLIFLVELILYLIAGKGRQGVRWVFGRTVDMVCLVPGLVALWHMVNRIKKLEDLDMELLGSSEVFKSNDTTDFQMLLDTLQMIRVVRILFWHQWQRKVHVVLSGIAQTGPILVIPAIMSSLIWIMTSALFVWMENVYDGPSKDFFTSVPTSMYWTSSFLIGEWTLADFSSGGGNR</sequence>
<gene>
    <name evidence="9" type="ORF">EVOR1521_LOCUS13103</name>
</gene>
<evidence type="ECO:0000313" key="9">
    <source>
        <dbReference type="EMBL" id="CAJ1386928.1"/>
    </source>
</evidence>
<dbReference type="AlphaFoldDB" id="A0AA36MX75"/>
<comment type="subcellular location">
    <subcellularLocation>
        <location evidence="1">Membrane</location>
        <topology evidence="1">Multi-pass membrane protein</topology>
    </subcellularLocation>
</comment>
<protein>
    <submittedName>
        <fullName evidence="9">Uncharacterized protein</fullName>
    </submittedName>
</protein>
<dbReference type="GO" id="GO:0005249">
    <property type="term" value="F:voltage-gated potassium channel activity"/>
    <property type="evidence" value="ECO:0007669"/>
    <property type="project" value="InterPro"/>
</dbReference>
<feature type="transmembrane region" description="Helical" evidence="8">
    <location>
        <begin position="399"/>
        <end position="416"/>
    </location>
</feature>
<comment type="caution">
    <text evidence="9">The sequence shown here is derived from an EMBL/GenBank/DDBJ whole genome shotgun (WGS) entry which is preliminary data.</text>
</comment>
<feature type="transmembrane region" description="Helical" evidence="8">
    <location>
        <begin position="716"/>
        <end position="736"/>
    </location>
</feature>
<dbReference type="Gene3D" id="1.20.120.350">
    <property type="entry name" value="Voltage-gated potassium channels. Chain C"/>
    <property type="match status" value="1"/>
</dbReference>
<feature type="transmembrane region" description="Helical" evidence="8">
    <location>
        <begin position="293"/>
        <end position="313"/>
    </location>
</feature>
<proteinExistence type="predicted"/>
<evidence type="ECO:0000256" key="7">
    <source>
        <dbReference type="ARBA" id="ARBA00023303"/>
    </source>
</evidence>
<keyword evidence="10" id="KW-1185">Reference proteome</keyword>
<keyword evidence="3 8" id="KW-0812">Transmembrane</keyword>
<accession>A0AA36MX75</accession>